<name>A0A2S1LW01_9SPIR</name>
<feature type="transmembrane region" description="Helical" evidence="1">
    <location>
        <begin position="166"/>
        <end position="183"/>
    </location>
</feature>
<feature type="transmembrane region" description="Helical" evidence="1">
    <location>
        <begin position="6"/>
        <end position="25"/>
    </location>
</feature>
<accession>A0A2S1LW01</accession>
<evidence type="ECO:0000256" key="1">
    <source>
        <dbReference type="SAM" id="Phobius"/>
    </source>
</evidence>
<protein>
    <submittedName>
        <fullName evidence="2">Uncharacterized protein</fullName>
    </submittedName>
</protein>
<gene>
    <name evidence="2" type="ORF">CR532_00370</name>
</gene>
<feature type="transmembrane region" description="Helical" evidence="1">
    <location>
        <begin position="37"/>
        <end position="55"/>
    </location>
</feature>
<evidence type="ECO:0000313" key="2">
    <source>
        <dbReference type="EMBL" id="AWG42472.1"/>
    </source>
</evidence>
<dbReference type="AlphaFoldDB" id="A0A2S1LW01"/>
<keyword evidence="1" id="KW-0472">Membrane</keyword>
<keyword evidence="3" id="KW-1185">Reference proteome</keyword>
<evidence type="ECO:0000313" key="3">
    <source>
        <dbReference type="Proteomes" id="UP000244655"/>
    </source>
</evidence>
<feature type="transmembrane region" description="Helical" evidence="1">
    <location>
        <begin position="61"/>
        <end position="82"/>
    </location>
</feature>
<keyword evidence="1" id="KW-0812">Transmembrane</keyword>
<feature type="transmembrane region" description="Helical" evidence="1">
    <location>
        <begin position="123"/>
        <end position="146"/>
    </location>
</feature>
<dbReference type="Proteomes" id="UP000244655">
    <property type="component" value="Chromosome"/>
</dbReference>
<dbReference type="RefSeq" id="WP_108728870.1">
    <property type="nucleotide sequence ID" value="NZ_CP025785.1"/>
</dbReference>
<dbReference type="OrthoDB" id="351098at2"/>
<proteinExistence type="predicted"/>
<sequence length="190" mass="21767">MTNSLLMYVLVNNLILIHFIGLEDIKIKDIKALAKKYLIIIITSLLIYSSLFYLYKAFSENNLLFIIPIVYIIVIYMLIMVLKSLNNILTIYNKQSKYSNDFLLSNSSLVAITFFALDQSHSFLEGIGILILSLLAVLISLILILLIKRNFEKGLTSKILDNESMYFFIMFILSLIPNIIILINNNESLS</sequence>
<organism evidence="2 3">
    <name type="scientific">Candidatus Borreliella tachyglossi</name>
    <dbReference type="NCBI Taxonomy" id="1964448"/>
    <lineage>
        <taxon>Bacteria</taxon>
        <taxon>Pseudomonadati</taxon>
        <taxon>Spirochaetota</taxon>
        <taxon>Spirochaetia</taxon>
        <taxon>Spirochaetales</taxon>
        <taxon>Borreliaceae</taxon>
        <taxon>Borreliella</taxon>
    </lineage>
</organism>
<reference evidence="2 3" key="1">
    <citation type="submission" date="2018-01" db="EMBL/GenBank/DDBJ databases">
        <title>Genome sequence of Borrelia tachyglossi.</title>
        <authorList>
            <person name="Gofton A.W."/>
        </authorList>
    </citation>
    <scope>NUCLEOTIDE SEQUENCE [LARGE SCALE GENOMIC DNA]</scope>
    <source>
        <strain evidence="2 3">Bc-F10-1268</strain>
    </source>
</reference>
<dbReference type="EMBL" id="CP025785">
    <property type="protein sequence ID" value="AWG42472.1"/>
    <property type="molecule type" value="Genomic_DNA"/>
</dbReference>
<keyword evidence="1" id="KW-1133">Transmembrane helix</keyword>